<dbReference type="EMBL" id="BMRE01000006">
    <property type="protein sequence ID" value="GGU29020.1"/>
    <property type="molecule type" value="Genomic_DNA"/>
</dbReference>
<comment type="caution">
    <text evidence="1">The sequence shown here is derived from an EMBL/GenBank/DDBJ whole genome shotgun (WGS) entry which is preliminary data.</text>
</comment>
<evidence type="ECO:0000313" key="1">
    <source>
        <dbReference type="EMBL" id="GGU29020.1"/>
    </source>
</evidence>
<dbReference type="Proteomes" id="UP000649573">
    <property type="component" value="Unassembled WGS sequence"/>
</dbReference>
<evidence type="ECO:0008006" key="3">
    <source>
        <dbReference type="Google" id="ProtNLM"/>
    </source>
</evidence>
<reference evidence="2" key="1">
    <citation type="journal article" date="2019" name="Int. J. Syst. Evol. Microbiol.">
        <title>The Global Catalogue of Microorganisms (GCM) 10K type strain sequencing project: providing services to taxonomists for standard genome sequencing and annotation.</title>
        <authorList>
            <consortium name="The Broad Institute Genomics Platform"/>
            <consortium name="The Broad Institute Genome Sequencing Center for Infectious Disease"/>
            <person name="Wu L."/>
            <person name="Ma J."/>
        </authorList>
    </citation>
    <scope>NUCLEOTIDE SEQUENCE [LARGE SCALE GENOMIC DNA]</scope>
    <source>
        <strain evidence="2">JCM 3296</strain>
    </source>
</reference>
<proteinExistence type="predicted"/>
<name>A0ABQ2UF57_9PSEU</name>
<dbReference type="Pfam" id="PF10049">
    <property type="entry name" value="DUF2283"/>
    <property type="match status" value="1"/>
</dbReference>
<dbReference type="InterPro" id="IPR019270">
    <property type="entry name" value="DUF2283"/>
</dbReference>
<dbReference type="RefSeq" id="WP_189253473.1">
    <property type="nucleotide sequence ID" value="NZ_BMRE01000006.1"/>
</dbReference>
<gene>
    <name evidence="1" type="ORF">GCM10010178_21440</name>
</gene>
<protein>
    <recommendedName>
        <fullName evidence="3">DUF2283 domain-containing protein</fullName>
    </recommendedName>
</protein>
<evidence type="ECO:0000313" key="2">
    <source>
        <dbReference type="Proteomes" id="UP000649573"/>
    </source>
</evidence>
<accession>A0ABQ2UF57</accession>
<keyword evidence="2" id="KW-1185">Reference proteome</keyword>
<sequence>MTASPELSLEIDQQAGAAYLQFSSEQVARSVEFSDVIIVDLDEHNVVVGIELLDLAQSVPLDSLVERFHIRTEALALLMQSLRSSTSTTAIGGSAPSAAGTIAVHGVTRLTPA</sequence>
<organism evidence="1 2">
    <name type="scientific">Lentzea flava</name>
    <dbReference type="NCBI Taxonomy" id="103732"/>
    <lineage>
        <taxon>Bacteria</taxon>
        <taxon>Bacillati</taxon>
        <taxon>Actinomycetota</taxon>
        <taxon>Actinomycetes</taxon>
        <taxon>Pseudonocardiales</taxon>
        <taxon>Pseudonocardiaceae</taxon>
        <taxon>Lentzea</taxon>
    </lineage>
</organism>